<dbReference type="GO" id="GO:0048471">
    <property type="term" value="C:perinuclear region of cytoplasm"/>
    <property type="evidence" value="ECO:0007669"/>
    <property type="project" value="UniProtKB-SubCell"/>
</dbReference>
<dbReference type="Gene3D" id="2.30.30.190">
    <property type="entry name" value="CAP Gly-rich-like domain"/>
    <property type="match status" value="1"/>
</dbReference>
<evidence type="ECO:0000313" key="14">
    <source>
        <dbReference type="EMBL" id="GCB81925.1"/>
    </source>
</evidence>
<dbReference type="GO" id="GO:0006508">
    <property type="term" value="P:proteolysis"/>
    <property type="evidence" value="ECO:0007669"/>
    <property type="project" value="UniProtKB-KW"/>
</dbReference>
<dbReference type="EC" id="3.4.19.12" evidence="5"/>
<dbReference type="Gene3D" id="3.90.70.10">
    <property type="entry name" value="Cysteine proteinases"/>
    <property type="match status" value="1"/>
</dbReference>
<accession>A0A401Q972</accession>
<protein>
    <recommendedName>
        <fullName evidence="5">ubiquitinyl hydrolase 1</fullName>
        <ecNumber evidence="5">3.4.19.12</ecNumber>
    </recommendedName>
</protein>
<keyword evidence="7" id="KW-0645">Protease</keyword>
<evidence type="ECO:0000256" key="12">
    <source>
        <dbReference type="ARBA" id="ARBA00022833"/>
    </source>
</evidence>
<evidence type="ECO:0000256" key="9">
    <source>
        <dbReference type="ARBA" id="ARBA00022786"/>
    </source>
</evidence>
<dbReference type="STRING" id="75743.A0A401Q972"/>
<evidence type="ECO:0000256" key="2">
    <source>
        <dbReference type="ARBA" id="ARBA00004300"/>
    </source>
</evidence>
<keyword evidence="9" id="KW-0833">Ubl conjugation pathway</keyword>
<evidence type="ECO:0000313" key="15">
    <source>
        <dbReference type="Proteomes" id="UP000288216"/>
    </source>
</evidence>
<evidence type="ECO:0000256" key="3">
    <source>
        <dbReference type="ARBA" id="ARBA00004556"/>
    </source>
</evidence>
<dbReference type="OrthoDB" id="6287070at2759"/>
<sequence>AREISVDGHWSPGGLKRDLVENGGSRPGSYFLGVKSLVQINLGKGEPMTGVIQWMGHLPDLTDEIAGVELDEDKGTSDGTWKGHRYFQCAAKRGLFVRVASCQPDTRFQSLAVTLEDPERTTNRESCVVPVIVPPPRNEEAFRILAGRMRGIQGHCNSCYMDSALFSLFSCTLVLDSMLYKSTNHQFGHIQRILREEIVNPLR</sequence>
<evidence type="ECO:0000256" key="1">
    <source>
        <dbReference type="ARBA" id="ARBA00000707"/>
    </source>
</evidence>
<keyword evidence="15" id="KW-1185">Reference proteome</keyword>
<comment type="catalytic activity">
    <reaction evidence="1">
        <text>Thiol-dependent hydrolysis of ester, thioester, amide, peptide and isopeptide bonds formed by the C-terminal Gly of ubiquitin (a 76-residue protein attached to proteins as an intracellular targeting signal).</text>
        <dbReference type="EC" id="3.4.19.12"/>
    </reaction>
</comment>
<keyword evidence="12" id="KW-0862">Zinc</keyword>
<dbReference type="Proteomes" id="UP000288216">
    <property type="component" value="Unassembled WGS sequence"/>
</dbReference>
<evidence type="ECO:0000259" key="13">
    <source>
        <dbReference type="PROSITE" id="PS50245"/>
    </source>
</evidence>
<proteinExistence type="inferred from homology"/>
<keyword evidence="6" id="KW-0963">Cytoplasm</keyword>
<keyword evidence="10" id="KW-0378">Hydrolase</keyword>
<dbReference type="Pfam" id="PF01302">
    <property type="entry name" value="CAP_GLY"/>
    <property type="match status" value="1"/>
</dbReference>
<dbReference type="InterPro" id="IPR000938">
    <property type="entry name" value="CAP-Gly_domain"/>
</dbReference>
<feature type="domain" description="CAP-Gly" evidence="13">
    <location>
        <begin position="56"/>
        <end position="98"/>
    </location>
</feature>
<dbReference type="PANTHER" id="PTHR11830">
    <property type="entry name" value="40S RIBOSOMAL PROTEIN S3A"/>
    <property type="match status" value="1"/>
</dbReference>
<dbReference type="AlphaFoldDB" id="A0A401Q972"/>
<dbReference type="GO" id="GO:0046872">
    <property type="term" value="F:metal ion binding"/>
    <property type="evidence" value="ECO:0007669"/>
    <property type="project" value="UniProtKB-KW"/>
</dbReference>
<evidence type="ECO:0000256" key="8">
    <source>
        <dbReference type="ARBA" id="ARBA00022723"/>
    </source>
</evidence>
<keyword evidence="11" id="KW-0788">Thiol protease</keyword>
<dbReference type="SUPFAM" id="SSF74924">
    <property type="entry name" value="Cap-Gly domain"/>
    <property type="match status" value="1"/>
</dbReference>
<dbReference type="EMBL" id="BFAA01021806">
    <property type="protein sequence ID" value="GCB81925.1"/>
    <property type="molecule type" value="Genomic_DNA"/>
</dbReference>
<comment type="caution">
    <text evidence="14">The sequence shown here is derived from an EMBL/GenBank/DDBJ whole genome shotgun (WGS) entry which is preliminary data.</text>
</comment>
<evidence type="ECO:0000256" key="5">
    <source>
        <dbReference type="ARBA" id="ARBA00012759"/>
    </source>
</evidence>
<dbReference type="InterPro" id="IPR036859">
    <property type="entry name" value="CAP-Gly_dom_sf"/>
</dbReference>
<evidence type="ECO:0000256" key="10">
    <source>
        <dbReference type="ARBA" id="ARBA00022801"/>
    </source>
</evidence>
<gene>
    <name evidence="14" type="ORF">scyTo_0022254</name>
</gene>
<dbReference type="PROSITE" id="PS00972">
    <property type="entry name" value="USP_1"/>
    <property type="match status" value="1"/>
</dbReference>
<evidence type="ECO:0000256" key="11">
    <source>
        <dbReference type="ARBA" id="ARBA00022807"/>
    </source>
</evidence>
<feature type="non-terminal residue" evidence="14">
    <location>
        <position position="203"/>
    </location>
</feature>
<feature type="non-terminal residue" evidence="14">
    <location>
        <position position="1"/>
    </location>
</feature>
<dbReference type="SMART" id="SM01052">
    <property type="entry name" value="CAP_GLY"/>
    <property type="match status" value="1"/>
</dbReference>
<keyword evidence="8" id="KW-0479">Metal-binding</keyword>
<name>A0A401Q972_SCYTO</name>
<organism evidence="14 15">
    <name type="scientific">Scyliorhinus torazame</name>
    <name type="common">Cloudy catshark</name>
    <name type="synonym">Catulus torazame</name>
    <dbReference type="NCBI Taxonomy" id="75743"/>
    <lineage>
        <taxon>Eukaryota</taxon>
        <taxon>Metazoa</taxon>
        <taxon>Chordata</taxon>
        <taxon>Craniata</taxon>
        <taxon>Vertebrata</taxon>
        <taxon>Chondrichthyes</taxon>
        <taxon>Elasmobranchii</taxon>
        <taxon>Galeomorphii</taxon>
        <taxon>Galeoidea</taxon>
        <taxon>Carcharhiniformes</taxon>
        <taxon>Scyliorhinidae</taxon>
        <taxon>Scyliorhinus</taxon>
    </lineage>
</organism>
<dbReference type="GO" id="GO:0005813">
    <property type="term" value="C:centrosome"/>
    <property type="evidence" value="ECO:0007669"/>
    <property type="project" value="UniProtKB-SubCell"/>
</dbReference>
<dbReference type="InterPro" id="IPR018200">
    <property type="entry name" value="USP_CS"/>
</dbReference>
<evidence type="ECO:0000256" key="6">
    <source>
        <dbReference type="ARBA" id="ARBA00022490"/>
    </source>
</evidence>
<comment type="similarity">
    <text evidence="4">Belongs to the peptidase C19 family.</text>
</comment>
<dbReference type="GO" id="GO:0004843">
    <property type="term" value="F:cysteine-type deubiquitinase activity"/>
    <property type="evidence" value="ECO:0007669"/>
    <property type="project" value="UniProtKB-EC"/>
</dbReference>
<comment type="subcellular location">
    <subcellularLocation>
        <location evidence="2">Cytoplasm</location>
        <location evidence="2">Cytoskeleton</location>
        <location evidence="2">Microtubule organizing center</location>
        <location evidence="2">Centrosome</location>
    </subcellularLocation>
    <subcellularLocation>
        <location evidence="3">Cytoplasm</location>
        <location evidence="3">Perinuclear region</location>
    </subcellularLocation>
</comment>
<dbReference type="PROSITE" id="PS50245">
    <property type="entry name" value="CAP_GLY_2"/>
    <property type="match status" value="1"/>
</dbReference>
<evidence type="ECO:0000256" key="4">
    <source>
        <dbReference type="ARBA" id="ARBA00009085"/>
    </source>
</evidence>
<evidence type="ECO:0000256" key="7">
    <source>
        <dbReference type="ARBA" id="ARBA00022670"/>
    </source>
</evidence>
<reference evidence="14 15" key="1">
    <citation type="journal article" date="2018" name="Nat. Ecol. Evol.">
        <title>Shark genomes provide insights into elasmobranch evolution and the origin of vertebrates.</title>
        <authorList>
            <person name="Hara Y"/>
            <person name="Yamaguchi K"/>
            <person name="Onimaru K"/>
            <person name="Kadota M"/>
            <person name="Koyanagi M"/>
            <person name="Keeley SD"/>
            <person name="Tatsumi K"/>
            <person name="Tanaka K"/>
            <person name="Motone F"/>
            <person name="Kageyama Y"/>
            <person name="Nozu R"/>
            <person name="Adachi N"/>
            <person name="Nishimura O"/>
            <person name="Nakagawa R"/>
            <person name="Tanegashima C"/>
            <person name="Kiyatake I"/>
            <person name="Matsumoto R"/>
            <person name="Murakumo K"/>
            <person name="Nishida K"/>
            <person name="Terakita A"/>
            <person name="Kuratani S"/>
            <person name="Sato K"/>
            <person name="Hyodo S Kuraku.S."/>
        </authorList>
    </citation>
    <scope>NUCLEOTIDE SEQUENCE [LARGE SCALE GENOMIC DNA]</scope>
</reference>